<proteinExistence type="predicted"/>
<accession>A0A4U0U6B2</accession>
<dbReference type="GO" id="GO:0006302">
    <property type="term" value="P:double-strand break repair"/>
    <property type="evidence" value="ECO:0007669"/>
    <property type="project" value="TreeGrafter"/>
</dbReference>
<dbReference type="GO" id="GO:0005634">
    <property type="term" value="C:nucleus"/>
    <property type="evidence" value="ECO:0007669"/>
    <property type="project" value="TreeGrafter"/>
</dbReference>
<evidence type="ECO:0000259" key="2">
    <source>
        <dbReference type="Pfam" id="PF10382"/>
    </source>
</evidence>
<dbReference type="PANTHER" id="PTHR28535">
    <property type="entry name" value="ZINC FINGER GRF-TYPE CONTAINING 1"/>
    <property type="match status" value="1"/>
</dbReference>
<dbReference type="GO" id="GO:0035861">
    <property type="term" value="C:site of double-strand break"/>
    <property type="evidence" value="ECO:0007669"/>
    <property type="project" value="TreeGrafter"/>
</dbReference>
<dbReference type="PANTHER" id="PTHR28535:SF1">
    <property type="entry name" value="PROTEIN ZGRF1"/>
    <property type="match status" value="1"/>
</dbReference>
<feature type="region of interest" description="Disordered" evidence="1">
    <location>
        <begin position="165"/>
        <end position="474"/>
    </location>
</feature>
<dbReference type="InterPro" id="IPR052800">
    <property type="entry name" value="DNA_Repair_Helicase_ZGRF1"/>
</dbReference>
<evidence type="ECO:0000256" key="1">
    <source>
        <dbReference type="SAM" id="MobiDB-lite"/>
    </source>
</evidence>
<feature type="region of interest" description="Disordered" evidence="1">
    <location>
        <begin position="530"/>
        <end position="720"/>
    </location>
</feature>
<reference evidence="3 4" key="1">
    <citation type="submission" date="2017-03" db="EMBL/GenBank/DDBJ databases">
        <title>Genomes of endolithic fungi from Antarctica.</title>
        <authorList>
            <person name="Coleine C."/>
            <person name="Masonjones S."/>
            <person name="Stajich J.E."/>
        </authorList>
    </citation>
    <scope>NUCLEOTIDE SEQUENCE [LARGE SCALE GENOMIC DNA]</scope>
    <source>
        <strain evidence="3 4">CCFEE 6315</strain>
    </source>
</reference>
<feature type="compositionally biased region" description="Basic and acidic residues" evidence="1">
    <location>
        <begin position="176"/>
        <end position="189"/>
    </location>
</feature>
<feature type="compositionally biased region" description="Basic and acidic residues" evidence="1">
    <location>
        <begin position="399"/>
        <end position="419"/>
    </location>
</feature>
<feature type="compositionally biased region" description="Polar residues" evidence="1">
    <location>
        <begin position="708"/>
        <end position="720"/>
    </location>
</feature>
<dbReference type="EMBL" id="NAJL01000013">
    <property type="protein sequence ID" value="TKA29725.1"/>
    <property type="molecule type" value="Genomic_DNA"/>
</dbReference>
<organism evidence="3 4">
    <name type="scientific">Salinomyces thailandicus</name>
    <dbReference type="NCBI Taxonomy" id="706561"/>
    <lineage>
        <taxon>Eukaryota</taxon>
        <taxon>Fungi</taxon>
        <taxon>Dikarya</taxon>
        <taxon>Ascomycota</taxon>
        <taxon>Pezizomycotina</taxon>
        <taxon>Dothideomycetes</taxon>
        <taxon>Dothideomycetidae</taxon>
        <taxon>Mycosphaerellales</taxon>
        <taxon>Teratosphaeriaceae</taxon>
        <taxon>Salinomyces</taxon>
    </lineage>
</organism>
<feature type="compositionally biased region" description="Polar residues" evidence="1">
    <location>
        <begin position="281"/>
        <end position="299"/>
    </location>
</feature>
<feature type="compositionally biased region" description="Low complexity" evidence="1">
    <location>
        <begin position="633"/>
        <end position="644"/>
    </location>
</feature>
<feature type="domain" description="5'-3' DNA helicase ZGRF1-like N-terminal" evidence="2">
    <location>
        <begin position="24"/>
        <end position="104"/>
    </location>
</feature>
<gene>
    <name evidence="3" type="ORF">B0A50_03088</name>
</gene>
<feature type="compositionally biased region" description="Basic and acidic residues" evidence="1">
    <location>
        <begin position="235"/>
        <end position="256"/>
    </location>
</feature>
<dbReference type="Pfam" id="PF10382">
    <property type="entry name" value="ZGRF1-like_N"/>
    <property type="match status" value="1"/>
</dbReference>
<feature type="compositionally biased region" description="Basic residues" evidence="1">
    <location>
        <begin position="434"/>
        <end position="447"/>
    </location>
</feature>
<dbReference type="InterPro" id="IPR018838">
    <property type="entry name" value="ZGRF1-like_N"/>
</dbReference>
<comment type="caution">
    <text evidence="3">The sequence shown here is derived from an EMBL/GenBank/DDBJ whole genome shotgun (WGS) entry which is preliminary data.</text>
</comment>
<feature type="compositionally biased region" description="Basic and acidic residues" evidence="1">
    <location>
        <begin position="535"/>
        <end position="552"/>
    </location>
</feature>
<keyword evidence="4" id="KW-1185">Reference proteome</keyword>
<feature type="compositionally biased region" description="Pro residues" evidence="1">
    <location>
        <begin position="663"/>
        <end position="675"/>
    </location>
</feature>
<dbReference type="Proteomes" id="UP000308549">
    <property type="component" value="Unassembled WGS sequence"/>
</dbReference>
<evidence type="ECO:0000313" key="3">
    <source>
        <dbReference type="EMBL" id="TKA29725.1"/>
    </source>
</evidence>
<evidence type="ECO:0000313" key="4">
    <source>
        <dbReference type="Proteomes" id="UP000308549"/>
    </source>
</evidence>
<feature type="compositionally biased region" description="Pro residues" evidence="1">
    <location>
        <begin position="687"/>
        <end position="696"/>
    </location>
</feature>
<feature type="region of interest" description="Disordered" evidence="1">
    <location>
        <begin position="103"/>
        <end position="149"/>
    </location>
</feature>
<sequence length="803" mass="88212">MSAPDIYRDTQSLSIPQTQNTAPVIEFNCLYTHDVRRKAKRWQDGFLRYHTFNKRIMVYDVPRNFIGDVHWTAGELQDGDELTLDKAGVLVQVAEVVGRTETDLTEVKKSKTKGSSERGSSPPPLARAPQTPAVRGQGSTAARAAPTQLKHRSLNALLGTPKGLIGKATLPTKSPFELRHGGAENRENEGWEQGRPPKRQRVIVPGAAVTPKRATESPLWARTTDAVQQKKHLFQAREGESHRNEVIDLCDQEPRPPKPISGFPSDRSMLPTSPDRGRRTAITSPPVQSSSPAFQTQEPSDARERGFAQRAMAVSPSRRIKKRSEVSRENENASAPAGQKVPAHPTFEAVRASVEGPTVQKRSSAHEDASQSPSKRRALRLPSSAPKRKLLCQGQLFTEPKRTDTAISEKELGGSETAKRPKTQRQLLEERLLRVKNKHAKAQRRSPHAVDENHVQTGGDRANANTGLENVHDPVKNPQIYAAEEQQRTSIETSARHLSRLDSKILPEKSAGNLNEEQDTLVDVQIRSTGNPSKLHADLSLHRGQTDAREDSSTAQAEQPLDILEEKDEPCPKTKQPPAHQGLEEPVPQRKPPMPVSEVANAFEQTSTILSADHALKNAAEIEPMPKDDRQLNSAASDANSAPAGQPRRTPGAPMKFTTSPSKPQPPTPRKPPTPDTSDALIDAAAQPPPPPPPSQPKEKFARRPRKQPQQAVSLRTSARGTAAVMIGRPFHLPKPAIAKEAAGTAETTEAEDVVAPVAANPWSREAFDLFDWRPPNWDEENWCFKDMAQTVDGAMVERKSTA</sequence>
<dbReference type="AlphaFoldDB" id="A0A4U0U6B2"/>
<protein>
    <recommendedName>
        <fullName evidence="2">5'-3' DNA helicase ZGRF1-like N-terminal domain-containing protein</fullName>
    </recommendedName>
</protein>
<name>A0A4U0U6B2_9PEZI</name>
<dbReference type="OrthoDB" id="6513042at2759"/>